<evidence type="ECO:0000313" key="9">
    <source>
        <dbReference type="EMBL" id="SEN67356.1"/>
    </source>
</evidence>
<proteinExistence type="inferred from homology"/>
<evidence type="ECO:0000256" key="6">
    <source>
        <dbReference type="ARBA" id="ARBA00023295"/>
    </source>
</evidence>
<evidence type="ECO:0000313" key="10">
    <source>
        <dbReference type="Proteomes" id="UP000181951"/>
    </source>
</evidence>
<dbReference type="PROSITE" id="PS51318">
    <property type="entry name" value="TAT"/>
    <property type="match status" value="1"/>
</dbReference>
<dbReference type="InterPro" id="IPR057739">
    <property type="entry name" value="Glyco_hydro_29_N"/>
</dbReference>
<dbReference type="STRING" id="310780.SAMN05216267_100855"/>
<evidence type="ECO:0000259" key="8">
    <source>
        <dbReference type="Pfam" id="PF01120"/>
    </source>
</evidence>
<feature type="domain" description="Glycoside hydrolase family 29 N-terminal" evidence="8">
    <location>
        <begin position="347"/>
        <end position="692"/>
    </location>
</feature>
<dbReference type="PRINTS" id="PR00741">
    <property type="entry name" value="GLHYDRLASE29"/>
</dbReference>
<dbReference type="InterPro" id="IPR000933">
    <property type="entry name" value="Glyco_hydro_29"/>
</dbReference>
<dbReference type="GO" id="GO:0005764">
    <property type="term" value="C:lysosome"/>
    <property type="evidence" value="ECO:0007669"/>
    <property type="project" value="TreeGrafter"/>
</dbReference>
<dbReference type="PANTHER" id="PTHR10030">
    <property type="entry name" value="ALPHA-L-FUCOSIDASE"/>
    <property type="match status" value="1"/>
</dbReference>
<dbReference type="EMBL" id="FODD01000008">
    <property type="protein sequence ID" value="SEN67356.1"/>
    <property type="molecule type" value="Genomic_DNA"/>
</dbReference>
<dbReference type="InterPro" id="IPR013780">
    <property type="entry name" value="Glyco_hydro_b"/>
</dbReference>
<dbReference type="OrthoDB" id="5526311at2"/>
<name>A0A1H8IGK2_9ACTN</name>
<dbReference type="SMART" id="SM00812">
    <property type="entry name" value="Alpha_L_fucos"/>
    <property type="match status" value="1"/>
</dbReference>
<keyword evidence="5" id="KW-0378">Hydrolase</keyword>
<dbReference type="GO" id="GO:0006004">
    <property type="term" value="P:fucose metabolic process"/>
    <property type="evidence" value="ECO:0007669"/>
    <property type="project" value="InterPro"/>
</dbReference>
<dbReference type="PANTHER" id="PTHR10030:SF37">
    <property type="entry name" value="ALPHA-L-FUCOSIDASE-RELATED"/>
    <property type="match status" value="1"/>
</dbReference>
<accession>A0A1H8IGK2</accession>
<comment type="function">
    <text evidence="1">Alpha-L-fucosidase is responsible for hydrolyzing the alpha-1,6-linked fucose joined to the reducing-end N-acetylglucosamine of the carbohydrate moieties of glycoproteins.</text>
</comment>
<comment type="similarity">
    <text evidence="2">Belongs to the glycosyl hydrolase 29 family.</text>
</comment>
<dbReference type="SUPFAM" id="SSF51445">
    <property type="entry name" value="(Trans)glycosidases"/>
    <property type="match status" value="1"/>
</dbReference>
<dbReference type="InterPro" id="IPR006311">
    <property type="entry name" value="TAT_signal"/>
</dbReference>
<organism evidence="9 10">
    <name type="scientific">Actinacidiphila rubida</name>
    <dbReference type="NCBI Taxonomy" id="310780"/>
    <lineage>
        <taxon>Bacteria</taxon>
        <taxon>Bacillati</taxon>
        <taxon>Actinomycetota</taxon>
        <taxon>Actinomycetes</taxon>
        <taxon>Kitasatosporales</taxon>
        <taxon>Streptomycetaceae</taxon>
        <taxon>Actinacidiphila</taxon>
    </lineage>
</organism>
<evidence type="ECO:0000256" key="5">
    <source>
        <dbReference type="ARBA" id="ARBA00022801"/>
    </source>
</evidence>
<reference evidence="9 10" key="1">
    <citation type="submission" date="2016-10" db="EMBL/GenBank/DDBJ databases">
        <authorList>
            <person name="de Groot N.N."/>
        </authorList>
    </citation>
    <scope>NUCLEOTIDE SEQUENCE [LARGE SCALE GENOMIC DNA]</scope>
    <source>
        <strain evidence="9 10">CGMCC 4.2026</strain>
    </source>
</reference>
<gene>
    <name evidence="9" type="ORF">SAMN05216267_100855</name>
</gene>
<feature type="signal peptide" evidence="7">
    <location>
        <begin position="1"/>
        <end position="30"/>
    </location>
</feature>
<dbReference type="GO" id="GO:0004560">
    <property type="term" value="F:alpha-L-fucosidase activity"/>
    <property type="evidence" value="ECO:0007669"/>
    <property type="project" value="InterPro"/>
</dbReference>
<dbReference type="Gene3D" id="3.20.20.80">
    <property type="entry name" value="Glycosidases"/>
    <property type="match status" value="1"/>
</dbReference>
<keyword evidence="6" id="KW-0326">Glycosidase</keyword>
<dbReference type="Proteomes" id="UP000181951">
    <property type="component" value="Unassembled WGS sequence"/>
</dbReference>
<evidence type="ECO:0000256" key="2">
    <source>
        <dbReference type="ARBA" id="ARBA00007951"/>
    </source>
</evidence>
<evidence type="ECO:0000256" key="4">
    <source>
        <dbReference type="ARBA" id="ARBA00022729"/>
    </source>
</evidence>
<feature type="chain" id="PRO_5010227581" description="alpha-L-fucosidase" evidence="7">
    <location>
        <begin position="31"/>
        <end position="787"/>
    </location>
</feature>
<dbReference type="Gene3D" id="2.60.40.1180">
    <property type="entry name" value="Golgi alpha-mannosidase II"/>
    <property type="match status" value="1"/>
</dbReference>
<dbReference type="InterPro" id="IPR016286">
    <property type="entry name" value="FUC_metazoa-typ"/>
</dbReference>
<dbReference type="EC" id="3.2.1.51" evidence="3"/>
<dbReference type="RefSeq" id="WP_069462161.1">
    <property type="nucleotide sequence ID" value="NZ_FODD01000008.1"/>
</dbReference>
<protein>
    <recommendedName>
        <fullName evidence="3">alpha-L-fucosidase</fullName>
        <ecNumber evidence="3">3.2.1.51</ecNumber>
    </recommendedName>
</protein>
<dbReference type="InterPro" id="IPR017853">
    <property type="entry name" value="GH"/>
</dbReference>
<dbReference type="Pfam" id="PF01120">
    <property type="entry name" value="Alpha_L_fucos"/>
    <property type="match status" value="1"/>
</dbReference>
<evidence type="ECO:0000256" key="7">
    <source>
        <dbReference type="SAM" id="SignalP"/>
    </source>
</evidence>
<keyword evidence="10" id="KW-1185">Reference proteome</keyword>
<sequence>MTTFPRRHVLGMAAGAAVGSTLLTAQNAVAAPAGTAGGPTAGRSAGPAGWGSVPDAVPVPLDGWFDNDGIDTADARGGDFDGSGYSFPGEELPSGTAVIGGVSFIIPSSAAGAKNNIVASGQRVDLPAGRYLSASFLVSCSYGAASGTATVHYADGSTSDAALGGDDWYSGGGELTTSFRYSPGGTDPHPVAMSVTELWLDPSRDAVAVTLPTTGPATAGTSALHVFALTLQPPAAGRALLLRSAASTNALTGPKATQSVEATVLNAGTAWITEADEVRVDVQVPGGLTVAPASVPVLGPGEQARLRIGIRNAAGTAPGTAATGSVRATGRGGTAATRGASLVLGTPDYQPTDASLSTHQAPYWFSDAKFGIFIHWGVYSVPAWSPVGGSYAEWYWNSMQSPGDPVYQYHAQTYGEDFAYDDFIPMFTASRFDPRSWVELFRDAGAEYYVLTSKHHEGFALWDTKVSDRNAVRMGPHRDLVKDLFTASRTYTPELRNGLYFSMPEWFNPDNPWMGHAPRNPYTQAPVPYTGYTAGKDYVSEYQAPQMEELIHGYDPDVIWCDIGGVNDSHHVLTDYFNHAKNRGRPKDVTVNNRSGIGPHDFSTPEYTTYANTVVAKWEASRGLDPHSYGYNSATPDDRYMTAEEVVQTLVDIVSKNGNFLLDIGPKADGTIPAIMEQRLRETGQWLRVNGESVYGTTYWSAMAQLGSLRFSVQQGRAFYISSLEDPGSTLVVRAPVPVRKGDKVTMLGHDRPLDWEFDGGTLTVQVPAAARAAGRYAWVFKVDWSR</sequence>
<dbReference type="GO" id="GO:0016139">
    <property type="term" value="P:glycoside catabolic process"/>
    <property type="evidence" value="ECO:0007669"/>
    <property type="project" value="TreeGrafter"/>
</dbReference>
<keyword evidence="4 7" id="KW-0732">Signal</keyword>
<evidence type="ECO:0000256" key="1">
    <source>
        <dbReference type="ARBA" id="ARBA00004071"/>
    </source>
</evidence>
<dbReference type="AlphaFoldDB" id="A0A1H8IGK2"/>
<evidence type="ECO:0000256" key="3">
    <source>
        <dbReference type="ARBA" id="ARBA00012662"/>
    </source>
</evidence>